<reference evidence="1 2" key="1">
    <citation type="submission" date="2019-08" db="EMBL/GenBank/DDBJ databases">
        <title>Archangium and Cystobacter genomes.</title>
        <authorList>
            <person name="Chen I.-C.K."/>
            <person name="Wielgoss S."/>
        </authorList>
    </citation>
    <scope>NUCLEOTIDE SEQUENCE [LARGE SCALE GENOMIC DNA]</scope>
    <source>
        <strain evidence="1 2">Cbm 6</strain>
    </source>
</reference>
<evidence type="ECO:0000313" key="2">
    <source>
        <dbReference type="Proteomes" id="UP001611383"/>
    </source>
</evidence>
<protein>
    <submittedName>
        <fullName evidence="1">Bacteriocin-protection protein</fullName>
    </submittedName>
</protein>
<dbReference type="EMBL" id="CP043494">
    <property type="protein sequence ID" value="WNG43648.1"/>
    <property type="molecule type" value="Genomic_DNA"/>
</dbReference>
<dbReference type="Proteomes" id="UP001611383">
    <property type="component" value="Chromosome"/>
</dbReference>
<dbReference type="Pfam" id="PF13376">
    <property type="entry name" value="OmdA"/>
    <property type="match status" value="1"/>
</dbReference>
<evidence type="ECO:0000313" key="1">
    <source>
        <dbReference type="EMBL" id="WNG43648.1"/>
    </source>
</evidence>
<proteinExistence type="predicted"/>
<accession>A0ABY9WK47</accession>
<dbReference type="RefSeq" id="WP_395815045.1">
    <property type="nucleotide sequence ID" value="NZ_CP043494.1"/>
</dbReference>
<organism evidence="1 2">
    <name type="scientific">Archangium minus</name>
    <dbReference type="NCBI Taxonomy" id="83450"/>
    <lineage>
        <taxon>Bacteria</taxon>
        <taxon>Pseudomonadati</taxon>
        <taxon>Myxococcota</taxon>
        <taxon>Myxococcia</taxon>
        <taxon>Myxococcales</taxon>
        <taxon>Cystobacterineae</taxon>
        <taxon>Archangiaceae</taxon>
        <taxon>Archangium</taxon>
    </lineage>
</organism>
<gene>
    <name evidence="1" type="ORF">F0U60_05720</name>
</gene>
<name>A0ABY9WK47_9BACT</name>
<sequence length="195" mass="22766">MKPTFFATPAEWRSWLEKHHAREPELLVGFYKRDSGKPSITWPESVDQALCFGWIDGVRKRVDDVSYTIRFTPRKARSIWSNVNIKRVQELTRLGLMHPAGLEAFEKRAEDKSGIYSHEQKDNPTFTEEYEKKLKANKKAWTFFQAQAPWYQRSATHWVVSAKKEETRLKRLTTLIEDSANGRTIPLLTRKPGSK</sequence>
<keyword evidence="2" id="KW-1185">Reference proteome</keyword>